<name>A0A0K1H032_9BETA</name>
<evidence type="ECO:0000313" key="2">
    <source>
        <dbReference type="Proteomes" id="UP000118435"/>
    </source>
</evidence>
<dbReference type="Proteomes" id="UP000118435">
    <property type="component" value="Segment"/>
</dbReference>
<sequence length="132" mass="15247">MYCFLSLPSLLERQRGARIELVERVTIHGSNVFVTIIINQRTQSDAHKGFQVTRQAREALLTHQRHIHNARISAENLDPLEKCFIPFPFNDPQKQNGFATIAEPLQAPYGDRRHFQILSIGHQHIMVLRPDE</sequence>
<dbReference type="EMBL" id="KP796148">
    <property type="protein sequence ID" value="AKT72823.1"/>
    <property type="molecule type" value="Genomic_DNA"/>
</dbReference>
<protein>
    <submittedName>
        <fullName evidence="1">Uncharacterized protein</fullName>
    </submittedName>
</protein>
<reference evidence="1 2" key="1">
    <citation type="journal article" date="2016" name="BMC Genomics">
        <title>A novel strain of cynomolgus macaque cytomegalovirus: implications for host-virus co-evolution.</title>
        <authorList>
            <person name="Russell J.N."/>
            <person name="Marsh A.K."/>
            <person name="Willer D.O."/>
            <person name="Ambagala A.P."/>
            <person name="Dzamba M."/>
            <person name="Chan J.K."/>
            <person name="Pilon R."/>
            <person name="Fournier J."/>
            <person name="Brudno M."/>
            <person name="Antony J.M."/>
            <person name="Sandstrom P."/>
            <person name="Evans B.J."/>
            <person name="MacDonald K.S."/>
        </authorList>
    </citation>
    <scope>NUCLEOTIDE SEQUENCE [LARGE SCALE GENOMIC DNA]</scope>
    <source>
        <strain evidence="1">Mauritius</strain>
    </source>
</reference>
<accession>A0A0K1H032</accession>
<gene>
    <name evidence="1" type="primary">Cy43</name>
</gene>
<proteinExistence type="predicted"/>
<organism evidence="1 2">
    <name type="scientific">Cynomolgus macaque cytomegalovirus strain Mauritius</name>
    <dbReference type="NCBI Taxonomy" id="1690255"/>
    <lineage>
        <taxon>Viruses</taxon>
        <taxon>Duplodnaviria</taxon>
        <taxon>Heunggongvirae</taxon>
        <taxon>Peploviricota</taxon>
        <taxon>Herviviricetes</taxon>
        <taxon>Herpesvirales</taxon>
        <taxon>Orthoherpesviridae</taxon>
        <taxon>Betaherpesvirinae</taxon>
        <taxon>Cytomegalovirus</taxon>
        <taxon>Cytomegalovirus macacinebeta3</taxon>
    </lineage>
</organism>
<evidence type="ECO:0000313" key="1">
    <source>
        <dbReference type="EMBL" id="AKT72823.1"/>
    </source>
</evidence>